<keyword evidence="2" id="KW-1185">Reference proteome</keyword>
<proteinExistence type="predicted"/>
<reference evidence="1" key="1">
    <citation type="journal article" date="2024" name="Int. J. Syst. Evol. Microbiol.">
        <title>Brooklawnia propionicigenes sp. nov., a facultatively anaerobic, propionate-producing bacterium isolated from a methanogenic reactor treating waste from cattle farms.</title>
        <authorList>
            <person name="Akita Y."/>
            <person name="Ueki A."/>
            <person name="Tonouchi A."/>
            <person name="Sugawara Y."/>
            <person name="Honma S."/>
            <person name="Kaku N."/>
            <person name="Ueki K."/>
        </authorList>
    </citation>
    <scope>NUCLEOTIDE SEQUENCE</scope>
    <source>
        <strain evidence="1">SH051</strain>
    </source>
</reference>
<organism evidence="1 2">
    <name type="scientific">Brooklawnia propionicigenes</name>
    <dbReference type="NCBI Taxonomy" id="3041175"/>
    <lineage>
        <taxon>Bacteria</taxon>
        <taxon>Bacillati</taxon>
        <taxon>Actinomycetota</taxon>
        <taxon>Actinomycetes</taxon>
        <taxon>Propionibacteriales</taxon>
        <taxon>Propionibacteriaceae</taxon>
        <taxon>Brooklawnia</taxon>
    </lineage>
</organism>
<dbReference type="Proteomes" id="UP001431656">
    <property type="component" value="Chromosome"/>
</dbReference>
<protein>
    <submittedName>
        <fullName evidence="1">Uncharacterized protein</fullName>
    </submittedName>
</protein>
<dbReference type="AlphaFoldDB" id="A0AAN0KCK0"/>
<dbReference type="EMBL" id="AP028056">
    <property type="protein sequence ID" value="BEH02765.1"/>
    <property type="molecule type" value="Genomic_DNA"/>
</dbReference>
<accession>A0AAN0KCK0</accession>
<dbReference type="KEGG" id="broo:brsh051_20460"/>
<gene>
    <name evidence="1" type="ORF">brsh051_20460</name>
</gene>
<evidence type="ECO:0000313" key="1">
    <source>
        <dbReference type="EMBL" id="BEH02765.1"/>
    </source>
</evidence>
<sequence>MMEHFGLRVQKGSKYGLSMTRDTYAQINKRSSLWLPREADPELWNARSADYEDEDHRFYTDAWCLRQQSAALRNYDLNLAYFASLDHDEFDQALGKVIAVHGELVAVADLRPWDGKRGLYVLVLDRYCQAYVGVTTAAGGIKARVRQHWSASRSFDRLIWGGVDTSVLSIDSFRALDTTRIFAAETARPELLEDAVINALPDKFVLNRTIGGGGDAVRHALLAGVDVVKTRSLVE</sequence>
<evidence type="ECO:0000313" key="2">
    <source>
        <dbReference type="Proteomes" id="UP001431656"/>
    </source>
</evidence>
<name>A0AAN0KCK0_9ACTN</name>